<keyword evidence="2" id="KW-1185">Reference proteome</keyword>
<protein>
    <submittedName>
        <fullName evidence="1">Uncharacterized protein</fullName>
    </submittedName>
</protein>
<dbReference type="EMBL" id="JAWDJW010006865">
    <property type="protein sequence ID" value="KAK3063398.1"/>
    <property type="molecule type" value="Genomic_DNA"/>
</dbReference>
<dbReference type="Proteomes" id="UP001186974">
    <property type="component" value="Unassembled WGS sequence"/>
</dbReference>
<sequence length="843" mass="95036">MSSPSSLEYQPSEVDVDERIVRITPAPGYTITSNAQLNEHSTASTPQTPRSPLKRTRDSDEDERLFHSKSRKLTKYSDNYRQLFNSFIEEVCDRHENFEFDPLPPSQIGLSRWTSEEKDAFFSALCTLSRDDTAGIAAAVGSKSETEVRDYELLLRQGMVEAHLNHPKDHLPMPTEVLAAAEIGGHCQKILDSAADSLARKQWQHEAREEQREHGDYWRLDQEFARKFEQERSHKRHRAKPTEYAGDPSSDFRPAEDDSVNPSSTSSLLRKVPTAALLRIERWLDIGQNFFMNQALPQNETQQRTFIDGGQGPSIMHTAFADFHTLTVALTRRLVQASLFQATSRLRTSKDPKIYGKVEPTVIPDDVRAALQTLGMSATSEEFWATAARRNRLTVINVPALRRDDRKIYVNVKQLMEESTTHVIPSPEAVYEYLQEQAVKADEAHRLRLADSLRWDRSTLNQSIKRSIAFAAYKLGLSRGLSYDVVEQELRRSWPRRRSRSLTAESTDSESARSVVSDVLDPMIGFEWHDDAADNGTPPDQTSDTVTDSDGDSIMDSIEPTHHEVAEDMYLELYDQHNSKVEEQEIMETLGLREYHAPGNVPRNVLARLTAERKESQDLADWRDHVNYMSLWETRLLDGSRKHELSDQSDETESSDDEEQTDDHSQSAQSGHFQRPDESAMIQERDVQGIEQGQGGENESPSDDEQLHEDQRNVEDQEASVHTRRIQATRGESFDGESLENAASSSESEKDFGSEAHMPSSPPLPGLHDISVDSNDEADDSGQHEIGTDGEQDSPSDGPASDDESTDSDSDARSRPSMSLPQRPRRTVSRGRSLPSAAFDLSD</sequence>
<evidence type="ECO:0000313" key="1">
    <source>
        <dbReference type="EMBL" id="KAK3063398.1"/>
    </source>
</evidence>
<accession>A0ACC3D847</accession>
<evidence type="ECO:0000313" key="2">
    <source>
        <dbReference type="Proteomes" id="UP001186974"/>
    </source>
</evidence>
<organism evidence="1 2">
    <name type="scientific">Coniosporium uncinatum</name>
    <dbReference type="NCBI Taxonomy" id="93489"/>
    <lineage>
        <taxon>Eukaryota</taxon>
        <taxon>Fungi</taxon>
        <taxon>Dikarya</taxon>
        <taxon>Ascomycota</taxon>
        <taxon>Pezizomycotina</taxon>
        <taxon>Dothideomycetes</taxon>
        <taxon>Dothideomycetes incertae sedis</taxon>
        <taxon>Coniosporium</taxon>
    </lineage>
</organism>
<proteinExistence type="predicted"/>
<gene>
    <name evidence="1" type="ORF">LTS18_000696</name>
</gene>
<name>A0ACC3D847_9PEZI</name>
<reference evidence="1" key="1">
    <citation type="submission" date="2024-09" db="EMBL/GenBank/DDBJ databases">
        <title>Black Yeasts Isolated from many extreme environments.</title>
        <authorList>
            <person name="Coleine C."/>
            <person name="Stajich J.E."/>
            <person name="Selbmann L."/>
        </authorList>
    </citation>
    <scope>NUCLEOTIDE SEQUENCE</scope>
    <source>
        <strain evidence="1">CCFEE 5737</strain>
    </source>
</reference>
<comment type="caution">
    <text evidence="1">The sequence shown here is derived from an EMBL/GenBank/DDBJ whole genome shotgun (WGS) entry which is preliminary data.</text>
</comment>